<feature type="compositionally biased region" description="Polar residues" evidence="7">
    <location>
        <begin position="382"/>
        <end position="398"/>
    </location>
</feature>
<dbReference type="InterPro" id="IPR000719">
    <property type="entry name" value="Prot_kinase_dom"/>
</dbReference>
<keyword evidence="6 8" id="KW-0472">Membrane</keyword>
<dbReference type="EMBL" id="LSRQ01001750">
    <property type="protein sequence ID" value="OAY76666.1"/>
    <property type="molecule type" value="Genomic_DNA"/>
</dbReference>
<evidence type="ECO:0000256" key="5">
    <source>
        <dbReference type="ARBA" id="ARBA00022989"/>
    </source>
</evidence>
<evidence type="ECO:0000256" key="6">
    <source>
        <dbReference type="ARBA" id="ARBA00023136"/>
    </source>
</evidence>
<protein>
    <submittedName>
        <fullName evidence="10">Protein STRUBBELIG-RECEPTOR FAMILY 8</fullName>
    </submittedName>
</protein>
<evidence type="ECO:0000256" key="1">
    <source>
        <dbReference type="ARBA" id="ARBA00004370"/>
    </source>
</evidence>
<dbReference type="Pfam" id="PF02458">
    <property type="entry name" value="Transferase"/>
    <property type="match status" value="1"/>
</dbReference>
<dbReference type="InterPro" id="IPR011009">
    <property type="entry name" value="Kinase-like_dom_sf"/>
</dbReference>
<evidence type="ECO:0000313" key="11">
    <source>
        <dbReference type="Proteomes" id="UP000092600"/>
    </source>
</evidence>
<dbReference type="Gene3D" id="3.80.10.10">
    <property type="entry name" value="Ribonuclease Inhibitor"/>
    <property type="match status" value="1"/>
</dbReference>
<feature type="region of interest" description="Disordered" evidence="7">
    <location>
        <begin position="357"/>
        <end position="407"/>
    </location>
</feature>
<evidence type="ECO:0000256" key="2">
    <source>
        <dbReference type="ARBA" id="ARBA00022692"/>
    </source>
</evidence>
<dbReference type="Gene3D" id="3.30.559.10">
    <property type="entry name" value="Chloramphenicol acetyltransferase-like domain"/>
    <property type="match status" value="1"/>
</dbReference>
<dbReference type="STRING" id="4615.A0A199VIF8"/>
<evidence type="ECO:0000259" key="9">
    <source>
        <dbReference type="PROSITE" id="PS50011"/>
    </source>
</evidence>
<proteinExistence type="predicted"/>
<dbReference type="GO" id="GO:0004672">
    <property type="term" value="F:protein kinase activity"/>
    <property type="evidence" value="ECO:0007669"/>
    <property type="project" value="InterPro"/>
</dbReference>
<accession>A0A199VIF8</accession>
<dbReference type="InterPro" id="IPR032675">
    <property type="entry name" value="LRR_dom_sf"/>
</dbReference>
<dbReference type="PROSITE" id="PS50011">
    <property type="entry name" value="PROTEIN_KINASE_DOM"/>
    <property type="match status" value="1"/>
</dbReference>
<dbReference type="PANTHER" id="PTHR47989">
    <property type="entry name" value="OS01G0750732 PROTEIN"/>
    <property type="match status" value="1"/>
</dbReference>
<dbReference type="GO" id="GO:0005524">
    <property type="term" value="F:ATP binding"/>
    <property type="evidence" value="ECO:0007669"/>
    <property type="project" value="UniProtKB-KW"/>
</dbReference>
<organism evidence="10 11">
    <name type="scientific">Ananas comosus</name>
    <name type="common">Pineapple</name>
    <name type="synonym">Ananas ananas</name>
    <dbReference type="NCBI Taxonomy" id="4615"/>
    <lineage>
        <taxon>Eukaryota</taxon>
        <taxon>Viridiplantae</taxon>
        <taxon>Streptophyta</taxon>
        <taxon>Embryophyta</taxon>
        <taxon>Tracheophyta</taxon>
        <taxon>Spermatophyta</taxon>
        <taxon>Magnoliopsida</taxon>
        <taxon>Liliopsida</taxon>
        <taxon>Poales</taxon>
        <taxon>Bromeliaceae</taxon>
        <taxon>Bromelioideae</taxon>
        <taxon>Ananas</taxon>
    </lineage>
</organism>
<evidence type="ECO:0000256" key="7">
    <source>
        <dbReference type="SAM" id="MobiDB-lite"/>
    </source>
</evidence>
<dbReference type="GO" id="GO:0016020">
    <property type="term" value="C:membrane"/>
    <property type="evidence" value="ECO:0007669"/>
    <property type="project" value="UniProtKB-SubCell"/>
</dbReference>
<comment type="caution">
    <text evidence="10">The sequence shown here is derived from an EMBL/GenBank/DDBJ whole genome shotgun (WGS) entry which is preliminary data.</text>
</comment>
<dbReference type="AlphaFoldDB" id="A0A199VIF8"/>
<dbReference type="FunFam" id="1.10.510.10:FF:000095">
    <property type="entry name" value="protein STRUBBELIG-RECEPTOR FAMILY 8"/>
    <property type="match status" value="1"/>
</dbReference>
<keyword evidence="2 8" id="KW-0812">Transmembrane</keyword>
<dbReference type="Gene3D" id="3.30.200.20">
    <property type="entry name" value="Phosphorylase Kinase, domain 1"/>
    <property type="match status" value="1"/>
</dbReference>
<dbReference type="Pfam" id="PF07714">
    <property type="entry name" value="PK_Tyr_Ser-Thr"/>
    <property type="match status" value="1"/>
</dbReference>
<dbReference type="InterPro" id="IPR023213">
    <property type="entry name" value="CAT-like_dom_sf"/>
</dbReference>
<dbReference type="Proteomes" id="UP000092600">
    <property type="component" value="Unassembled WGS sequence"/>
</dbReference>
<keyword evidence="4" id="KW-0067">ATP-binding</keyword>
<evidence type="ECO:0000256" key="3">
    <source>
        <dbReference type="ARBA" id="ARBA00022741"/>
    </source>
</evidence>
<evidence type="ECO:0000256" key="4">
    <source>
        <dbReference type="ARBA" id="ARBA00022840"/>
    </source>
</evidence>
<name>A0A199VIF8_ANACO</name>
<dbReference type="SUPFAM" id="SSF56112">
    <property type="entry name" value="Protein kinase-like (PK-like)"/>
    <property type="match status" value="1"/>
</dbReference>
<dbReference type="SUPFAM" id="SSF52058">
    <property type="entry name" value="L domain-like"/>
    <property type="match status" value="1"/>
</dbReference>
<dbReference type="PANTHER" id="PTHR47989:SF45">
    <property type="entry name" value="OS01G0709500 PROTEIN"/>
    <property type="match status" value="1"/>
</dbReference>
<comment type="subcellular location">
    <subcellularLocation>
        <location evidence="1">Membrane</location>
    </subcellularLocation>
</comment>
<dbReference type="InterPro" id="IPR001245">
    <property type="entry name" value="Ser-Thr/Tyr_kinase_cat_dom"/>
</dbReference>
<feature type="transmembrane region" description="Helical" evidence="8">
    <location>
        <begin position="415"/>
        <end position="438"/>
    </location>
</feature>
<evidence type="ECO:0000256" key="8">
    <source>
        <dbReference type="SAM" id="Phobius"/>
    </source>
</evidence>
<keyword evidence="3" id="KW-0547">Nucleotide-binding</keyword>
<sequence>MAPLHKLKVLEQCRIFPTPPPSASRPSSLPLTFFDLVFVNFHPVQRLFFYELPALSVSDFLVSELPNLKRSLSLTLHHFYPLAGTLTRDEIAYSEGDFVQLTVAASADDFRDMVGDHPRCVRRFHPLVPELNSHQGDKGPRRDVLAVQVTIFPGAGVSVGTALHHAAADGASYVHFMKSWAAAHATGSTPTPPPPPLFDRGAVRDPRGLRAAFAKEAAALEGDGRMQAWDVARGGADAVRATFAFGRARLGALAAAPGAPPGASPYALACGSRGPAWRARAARERAERLRFGFVTGCRARAVPEIPGRYLQDNQLTGSVNVLANLSLNILNIANNNFSGWIPQEFKSIPNLVIEGNSFTNNPAPPPPPFVPPPPGIPHNDRNSTQQPTNTPQSSSGQSPALEHEDTKQGLTAGSVTGIVVGSVFGALCVLLVIVFGLFSVHKKRNGVRNDANDSSASVASLSVRTYGATSKEAQVERLHSASMTSLKPPPAEKIVADRVDTKHGSGRRPRSPITATSYTVASLQIATNSFSQDCLVGEGSLGRVYRAEFPNGKVLAVKKIDSAALSLQEEDNFLEVVSNISRLRHQNIVSLVGYCVEHGQRLLIYDYTGNGTLHDMLHFGDDGSKNLTWNTRVKIALGTARALEYLHEVCLPSVVHKNFKSANILLDEELNPRLSDCGLAALTPNTERQASHCASIVSAEIVGSFGYSSPEFAMSGVYTIKSDVYSFGVVMLELLTSRKPLDSSRTRSEQSLVSWAIPQLHDIDALAKMVDPALNGMYPVKSLSRFADIIALCVQPEPEFRPPMSEVVQQLVRLMQRASIVRRRSGEELGYSYRLPDQEPSLADLSF</sequence>
<dbReference type="Gene3D" id="1.10.510.10">
    <property type="entry name" value="Transferase(Phosphotransferase) domain 1"/>
    <property type="match status" value="1"/>
</dbReference>
<evidence type="ECO:0000313" key="10">
    <source>
        <dbReference type="EMBL" id="OAY76666.1"/>
    </source>
</evidence>
<keyword evidence="10" id="KW-0675">Receptor</keyword>
<gene>
    <name evidence="10" type="ORF">ACMD2_23620</name>
</gene>
<feature type="compositionally biased region" description="Pro residues" evidence="7">
    <location>
        <begin position="362"/>
        <end position="376"/>
    </location>
</feature>
<reference evidence="10 11" key="1">
    <citation type="journal article" date="2016" name="DNA Res.">
        <title>The draft genome of MD-2 pineapple using hybrid error correction of long reads.</title>
        <authorList>
            <person name="Redwan R.M."/>
            <person name="Saidin A."/>
            <person name="Kumar S.V."/>
        </authorList>
    </citation>
    <scope>NUCLEOTIDE SEQUENCE [LARGE SCALE GENOMIC DNA]</scope>
    <source>
        <strain evidence="11">cv. MD2</strain>
        <tissue evidence="10">Leaf</tissue>
    </source>
</reference>
<dbReference type="FunFam" id="3.30.200.20:FF:000125">
    <property type="entry name" value="Protein STRUBBELIG-RECEPTOR FAMILY 8"/>
    <property type="match status" value="1"/>
</dbReference>
<feature type="domain" description="Protein kinase" evidence="9">
    <location>
        <begin position="530"/>
        <end position="814"/>
    </location>
</feature>
<dbReference type="CDD" id="cd14066">
    <property type="entry name" value="STKc_IRAK"/>
    <property type="match status" value="1"/>
</dbReference>
<keyword evidence="5 8" id="KW-1133">Transmembrane helix</keyword>